<name>A0AAN8PD52_POLSC</name>
<keyword evidence="4 8" id="KW-0175">Coiled coil</keyword>
<evidence type="ECO:0000313" key="13">
    <source>
        <dbReference type="Proteomes" id="UP001359485"/>
    </source>
</evidence>
<feature type="compositionally biased region" description="Basic residues" evidence="9">
    <location>
        <begin position="101"/>
        <end position="119"/>
    </location>
</feature>
<feature type="compositionally biased region" description="Basic and acidic residues" evidence="9">
    <location>
        <begin position="179"/>
        <end position="195"/>
    </location>
</feature>
<dbReference type="Gene3D" id="3.90.70.200">
    <property type="entry name" value="Plus-3 domain"/>
    <property type="match status" value="1"/>
</dbReference>
<dbReference type="GO" id="GO:1990269">
    <property type="term" value="F:RNA polymerase II C-terminal domain phosphoserine binding"/>
    <property type="evidence" value="ECO:0007669"/>
    <property type="project" value="TreeGrafter"/>
</dbReference>
<dbReference type="InterPro" id="IPR004343">
    <property type="entry name" value="Plus-3_dom"/>
</dbReference>
<keyword evidence="2" id="KW-0597">Phosphoprotein</keyword>
<evidence type="ECO:0000256" key="5">
    <source>
        <dbReference type="ARBA" id="ARBA00023159"/>
    </source>
</evidence>
<keyword evidence="7" id="KW-0539">Nucleus</keyword>
<dbReference type="PANTHER" id="PTHR13115">
    <property type="entry name" value="RNA POLYMERASE-ASSOCIATED PROTEIN RTF1 HOMOLOG"/>
    <property type="match status" value="1"/>
</dbReference>
<reference evidence="12 14" key="1">
    <citation type="submission" date="2023-10" db="EMBL/GenBank/DDBJ databases">
        <title>Genomes of two closely related lineages of the louse Polyplax serrata with different host specificities.</title>
        <authorList>
            <person name="Martinu J."/>
            <person name="Tarabai H."/>
            <person name="Stefka J."/>
            <person name="Hypsa V."/>
        </authorList>
    </citation>
    <scope>NUCLEOTIDE SEQUENCE [LARGE SCALE GENOMIC DNA]</scope>
    <source>
        <strain evidence="11">98ZLc_SE</strain>
        <strain evidence="12">HR10_N</strain>
    </source>
</reference>
<feature type="compositionally biased region" description="Acidic residues" evidence="9">
    <location>
        <begin position="45"/>
        <end position="54"/>
    </location>
</feature>
<comment type="subcellular location">
    <subcellularLocation>
        <location evidence="1">Nucleus</location>
        <location evidence="1">Nucleoplasm</location>
    </subcellularLocation>
</comment>
<proteinExistence type="predicted"/>
<keyword evidence="13" id="KW-1185">Reference proteome</keyword>
<evidence type="ECO:0000256" key="4">
    <source>
        <dbReference type="ARBA" id="ARBA00023054"/>
    </source>
</evidence>
<dbReference type="Pfam" id="PF03126">
    <property type="entry name" value="Plus-3"/>
    <property type="match status" value="1"/>
</dbReference>
<dbReference type="GO" id="GO:0003677">
    <property type="term" value="F:DNA binding"/>
    <property type="evidence" value="ECO:0007669"/>
    <property type="project" value="InterPro"/>
</dbReference>
<dbReference type="GO" id="GO:0016593">
    <property type="term" value="C:Cdc73/Paf1 complex"/>
    <property type="evidence" value="ECO:0007669"/>
    <property type="project" value="TreeGrafter"/>
</dbReference>
<feature type="region of interest" description="Disordered" evidence="9">
    <location>
        <begin position="217"/>
        <end position="369"/>
    </location>
</feature>
<evidence type="ECO:0000256" key="6">
    <source>
        <dbReference type="ARBA" id="ARBA00023163"/>
    </source>
</evidence>
<sequence length="738" mass="84152">MLDLDSARLSPHPYVNKKAVIYGIVDVVNTLKMVKRKSQALIDSSDGESDDSGSDSESGLLSLTKKKKAKGSGNDSDEGQKKKPTFTSDSEESDDEWGNKDRKKKKNSKPAKRTGKRTVTRSSSESANEDIPSKKDEKKASDLEEGEVSDSHEGSGSDTSDSQEEFNDGYDDQLMGDEEDRKRLAQMTEVEREKEIFKRIEQREVMKTRFEIEKKLRMAKKQEMKKKHGKEKKYTSTLKMDPKERSKERKKTVEENRGKVDKKAQAMNLLKARREEKKEREEKEKQRIEDEKKKEDQDKDMEDGNDVEEKTANRTKLKASDIYSDDSGSDSEKSVKKSAARTRSSSSSSRSSTDSDSDRRSVCNSKPKKVEFVHKREDLNKIRLSRHKMEKFVHLPFFNRVVTGCFVRIGIGNNNGSGKPVYRVAEVSGVCETGKVYQLGSTRTNVGLKLRHGAQERVFRLEFVSNQEFTESEFMKWKETCALQGISLPTFDDLEKKLKDIKEALIYEFKEEDIEKIVKEKERFKSSPYNYAMKKTFLLKERDMAAANGDDEKVAEIKQKLAELEERAEELDKMRTSTISSISYINDRNRKKNVEQAEKAIMEELKANKGKKVDDPFTRRSTKPRMVFKAQDQMDGMSAASRAEALEKQAKSDLDAMSAMMATPAISSLKEPEKKKEIKTGNTEDLFSAHNFDITIDLDVPIPSNPIDVSAKPVNFVRDSGPKRSLNLEDYKKKRGLI</sequence>
<evidence type="ECO:0000259" key="10">
    <source>
        <dbReference type="PROSITE" id="PS51360"/>
    </source>
</evidence>
<dbReference type="SUPFAM" id="SSF159042">
    <property type="entry name" value="Plus3-like"/>
    <property type="match status" value="1"/>
</dbReference>
<evidence type="ECO:0000256" key="7">
    <source>
        <dbReference type="ARBA" id="ARBA00023242"/>
    </source>
</evidence>
<keyword evidence="3" id="KW-0805">Transcription regulation</keyword>
<keyword evidence="6" id="KW-0804">Transcription</keyword>
<feature type="compositionally biased region" description="Basic and acidic residues" evidence="9">
    <location>
        <begin position="240"/>
        <end position="264"/>
    </location>
</feature>
<dbReference type="PANTHER" id="PTHR13115:SF8">
    <property type="entry name" value="RNA POLYMERASE-ASSOCIATED PROTEIN RTF1 HOMOLOG"/>
    <property type="match status" value="1"/>
</dbReference>
<dbReference type="EMBL" id="JAWJWF010000049">
    <property type="protein sequence ID" value="KAK6619068.1"/>
    <property type="molecule type" value="Genomic_DNA"/>
</dbReference>
<feature type="coiled-coil region" evidence="8">
    <location>
        <begin position="547"/>
        <end position="577"/>
    </location>
</feature>
<evidence type="ECO:0000256" key="1">
    <source>
        <dbReference type="ARBA" id="ARBA00004642"/>
    </source>
</evidence>
<dbReference type="InterPro" id="IPR036128">
    <property type="entry name" value="Plus3-like_sf"/>
</dbReference>
<protein>
    <recommendedName>
        <fullName evidence="10">Plus3 domain-containing protein</fullName>
    </recommendedName>
</protein>
<evidence type="ECO:0000256" key="3">
    <source>
        <dbReference type="ARBA" id="ARBA00023015"/>
    </source>
</evidence>
<evidence type="ECO:0000256" key="2">
    <source>
        <dbReference type="ARBA" id="ARBA00022553"/>
    </source>
</evidence>
<feature type="compositionally biased region" description="Acidic residues" evidence="9">
    <location>
        <begin position="161"/>
        <end position="178"/>
    </location>
</feature>
<comment type="caution">
    <text evidence="12">The sequence shown here is derived from an EMBL/GenBank/DDBJ whole genome shotgun (WGS) entry which is preliminary data.</text>
</comment>
<dbReference type="SMART" id="SM00719">
    <property type="entry name" value="Plus3"/>
    <property type="match status" value="1"/>
</dbReference>
<evidence type="ECO:0000313" key="12">
    <source>
        <dbReference type="EMBL" id="KAK6623632.1"/>
    </source>
</evidence>
<evidence type="ECO:0000313" key="11">
    <source>
        <dbReference type="EMBL" id="KAK6619068.1"/>
    </source>
</evidence>
<keyword evidence="5" id="KW-0010">Activator</keyword>
<feature type="compositionally biased region" description="Low complexity" evidence="9">
    <location>
        <begin position="341"/>
        <end position="354"/>
    </location>
</feature>
<dbReference type="AlphaFoldDB" id="A0AAN8PD52"/>
<feature type="compositionally biased region" description="Basic and acidic residues" evidence="9">
    <location>
        <begin position="131"/>
        <end position="142"/>
    </location>
</feature>
<dbReference type="PROSITE" id="PS51360">
    <property type="entry name" value="PLUS3"/>
    <property type="match status" value="1"/>
</dbReference>
<feature type="region of interest" description="Disordered" evidence="9">
    <location>
        <begin position="37"/>
        <end position="195"/>
    </location>
</feature>
<accession>A0AAN8PD52</accession>
<dbReference type="EMBL" id="JAWJWE010000038">
    <property type="protein sequence ID" value="KAK6623632.1"/>
    <property type="molecule type" value="Genomic_DNA"/>
</dbReference>
<dbReference type="Proteomes" id="UP001359485">
    <property type="component" value="Unassembled WGS sequence"/>
</dbReference>
<organism evidence="12 14">
    <name type="scientific">Polyplax serrata</name>
    <name type="common">Common mouse louse</name>
    <dbReference type="NCBI Taxonomy" id="468196"/>
    <lineage>
        <taxon>Eukaryota</taxon>
        <taxon>Metazoa</taxon>
        <taxon>Ecdysozoa</taxon>
        <taxon>Arthropoda</taxon>
        <taxon>Hexapoda</taxon>
        <taxon>Insecta</taxon>
        <taxon>Pterygota</taxon>
        <taxon>Neoptera</taxon>
        <taxon>Paraneoptera</taxon>
        <taxon>Psocodea</taxon>
        <taxon>Troctomorpha</taxon>
        <taxon>Phthiraptera</taxon>
        <taxon>Anoplura</taxon>
        <taxon>Polyplacidae</taxon>
        <taxon>Polyplax</taxon>
    </lineage>
</organism>
<feature type="compositionally biased region" description="Basic and acidic residues" evidence="9">
    <location>
        <begin position="272"/>
        <end position="297"/>
    </location>
</feature>
<gene>
    <name evidence="12" type="ORF">RUM43_009484</name>
    <name evidence="11" type="ORF">RUM44_003450</name>
</gene>
<dbReference type="FunFam" id="3.90.70.200:FF:000001">
    <property type="entry name" value="RNA polymerase-associated protein RTF1 homolog"/>
    <property type="match status" value="1"/>
</dbReference>
<evidence type="ECO:0000313" key="14">
    <source>
        <dbReference type="Proteomes" id="UP001372834"/>
    </source>
</evidence>
<dbReference type="Proteomes" id="UP001372834">
    <property type="component" value="Unassembled WGS sequence"/>
</dbReference>
<feature type="domain" description="Plus3" evidence="10">
    <location>
        <begin position="373"/>
        <end position="506"/>
    </location>
</feature>
<evidence type="ECO:0000256" key="9">
    <source>
        <dbReference type="SAM" id="MobiDB-lite"/>
    </source>
</evidence>
<evidence type="ECO:0000256" key="8">
    <source>
        <dbReference type="SAM" id="Coils"/>
    </source>
</evidence>